<proteinExistence type="predicted"/>
<accession>A0ABY6TW35</accession>
<comment type="caution">
    <text evidence="1">The sequence shown here is derived from an EMBL/GenBank/DDBJ whole genome shotgun (WGS) entry which is preliminary data.</text>
</comment>
<dbReference type="EMBL" id="CABFNS010000698">
    <property type="protein sequence ID" value="VUC22885.1"/>
    <property type="molecule type" value="Genomic_DNA"/>
</dbReference>
<protein>
    <submittedName>
        <fullName evidence="1">Uncharacterized protein</fullName>
    </submittedName>
</protein>
<reference evidence="1 2" key="1">
    <citation type="submission" date="2019-06" db="EMBL/GenBank/DDBJ databases">
        <authorList>
            <person name="Broberg M."/>
        </authorList>
    </citation>
    <scope>NUCLEOTIDE SEQUENCE [LARGE SCALE GENOMIC DNA]</scope>
</reference>
<gene>
    <name evidence="1" type="ORF">CLO192961_LOCUS98140</name>
</gene>
<keyword evidence="2" id="KW-1185">Reference proteome</keyword>
<sequence length="118" mass="13397">MIRPSPTSGEAYIRANIKTRWRILNNDSAIRCFQKLKIRDPSDVHQQILTAYGDNIEGNCNWIFQLNGGFNGRQQPMGFYGFLENLTQESSNGTKCTNIIAFAAVNLKAVWGTLRMLR</sequence>
<evidence type="ECO:0000313" key="1">
    <source>
        <dbReference type="EMBL" id="VUC22885.1"/>
    </source>
</evidence>
<name>A0ABY6TW35_BIOOC</name>
<organism evidence="1 2">
    <name type="scientific">Bionectria ochroleuca</name>
    <name type="common">Gliocladium roseum</name>
    <dbReference type="NCBI Taxonomy" id="29856"/>
    <lineage>
        <taxon>Eukaryota</taxon>
        <taxon>Fungi</taxon>
        <taxon>Dikarya</taxon>
        <taxon>Ascomycota</taxon>
        <taxon>Pezizomycotina</taxon>
        <taxon>Sordariomycetes</taxon>
        <taxon>Hypocreomycetidae</taxon>
        <taxon>Hypocreales</taxon>
        <taxon>Bionectriaceae</taxon>
        <taxon>Clonostachys</taxon>
    </lineage>
</organism>
<dbReference type="Proteomes" id="UP000766486">
    <property type="component" value="Unassembled WGS sequence"/>
</dbReference>
<evidence type="ECO:0000313" key="2">
    <source>
        <dbReference type="Proteomes" id="UP000766486"/>
    </source>
</evidence>